<comment type="similarity">
    <text evidence="1">Belongs to the IFRD family.</text>
</comment>
<dbReference type="AlphaFoldDB" id="A0A0A0L2K4"/>
<dbReference type="eggNOG" id="KOG2842">
    <property type="taxonomic scope" value="Eukaryota"/>
</dbReference>
<reference evidence="5 6" key="3">
    <citation type="journal article" date="2010" name="BMC Genomics">
        <title>Transcriptome sequencing and comparative analysis of cucumber flowers with different sex types.</title>
        <authorList>
            <person name="Guo S."/>
            <person name="Zheng Y."/>
            <person name="Joung J.G."/>
            <person name="Liu S."/>
            <person name="Zhang Z."/>
            <person name="Crasta O.R."/>
            <person name="Sobral B.W."/>
            <person name="Xu Y."/>
            <person name="Huang S."/>
            <person name="Fei Z."/>
        </authorList>
    </citation>
    <scope>NUCLEOTIDE SEQUENCE [LARGE SCALE GENOMIC DNA]</scope>
    <source>
        <strain evidence="6">cv. 9930</strain>
    </source>
</reference>
<dbReference type="InterPro" id="IPR007701">
    <property type="entry name" value="Interferon-rel_develop_reg_N"/>
</dbReference>
<dbReference type="Proteomes" id="UP000029981">
    <property type="component" value="Chromosome 4"/>
</dbReference>
<proteinExistence type="inferred from homology"/>
<dbReference type="Pfam" id="PF04836">
    <property type="entry name" value="IFRD_C"/>
    <property type="match status" value="1"/>
</dbReference>
<feature type="domain" description="Interferon-related developmental regulator N-terminal" evidence="4">
    <location>
        <begin position="23"/>
        <end position="330"/>
    </location>
</feature>
<evidence type="ECO:0000313" key="6">
    <source>
        <dbReference type="Proteomes" id="UP000029981"/>
    </source>
</evidence>
<dbReference type="OMA" id="QCFEAIF"/>
<dbReference type="InterPro" id="IPR016024">
    <property type="entry name" value="ARM-type_fold"/>
</dbReference>
<dbReference type="Gene3D" id="1.25.10.10">
    <property type="entry name" value="Leucine-rich Repeat Variant"/>
    <property type="match status" value="1"/>
</dbReference>
<feature type="region of interest" description="Disordered" evidence="2">
    <location>
        <begin position="1"/>
        <end position="30"/>
    </location>
</feature>
<name>A0A0A0L2K4_CUCSA</name>
<reference evidence="5 6" key="1">
    <citation type="journal article" date="2009" name="Nat. Genet.">
        <title>The genome of the cucumber, Cucumis sativus L.</title>
        <authorList>
            <person name="Huang S."/>
            <person name="Li R."/>
            <person name="Zhang Z."/>
            <person name="Li L."/>
            <person name="Gu X."/>
            <person name="Fan W."/>
            <person name="Lucas W.J."/>
            <person name="Wang X."/>
            <person name="Xie B."/>
            <person name="Ni P."/>
            <person name="Ren Y."/>
            <person name="Zhu H."/>
            <person name="Li J."/>
            <person name="Lin K."/>
            <person name="Jin W."/>
            <person name="Fei Z."/>
            <person name="Li G."/>
            <person name="Staub J."/>
            <person name="Kilian A."/>
            <person name="van der Vossen E.A."/>
            <person name="Wu Y."/>
            <person name="Guo J."/>
            <person name="He J."/>
            <person name="Jia Z."/>
            <person name="Ren Y."/>
            <person name="Tian G."/>
            <person name="Lu Y."/>
            <person name="Ruan J."/>
            <person name="Qian W."/>
            <person name="Wang M."/>
            <person name="Huang Q."/>
            <person name="Li B."/>
            <person name="Xuan Z."/>
            <person name="Cao J."/>
            <person name="Asan"/>
            <person name="Wu Z."/>
            <person name="Zhang J."/>
            <person name="Cai Q."/>
            <person name="Bai Y."/>
            <person name="Zhao B."/>
            <person name="Han Y."/>
            <person name="Li Y."/>
            <person name="Li X."/>
            <person name="Wang S."/>
            <person name="Shi Q."/>
            <person name="Liu S."/>
            <person name="Cho W.K."/>
            <person name="Kim J.Y."/>
            <person name="Xu Y."/>
            <person name="Heller-Uszynska K."/>
            <person name="Miao H."/>
            <person name="Cheng Z."/>
            <person name="Zhang S."/>
            <person name="Wu J."/>
            <person name="Yang Y."/>
            <person name="Kang H."/>
            <person name="Li M."/>
            <person name="Liang H."/>
            <person name="Ren X."/>
            <person name="Shi Z."/>
            <person name="Wen M."/>
            <person name="Jian M."/>
            <person name="Yang H."/>
            <person name="Zhang G."/>
            <person name="Yang Z."/>
            <person name="Chen R."/>
            <person name="Liu S."/>
            <person name="Li J."/>
            <person name="Ma L."/>
            <person name="Liu H."/>
            <person name="Zhou Y."/>
            <person name="Zhao J."/>
            <person name="Fang X."/>
            <person name="Li G."/>
            <person name="Fang L."/>
            <person name="Li Y."/>
            <person name="Liu D."/>
            <person name="Zheng H."/>
            <person name="Zhang Y."/>
            <person name="Qin N."/>
            <person name="Li Z."/>
            <person name="Yang G."/>
            <person name="Yang S."/>
            <person name="Bolund L."/>
            <person name="Kristiansen K."/>
            <person name="Zheng H."/>
            <person name="Li S."/>
            <person name="Zhang X."/>
            <person name="Yang H."/>
            <person name="Wang J."/>
            <person name="Sun R."/>
            <person name="Zhang B."/>
            <person name="Jiang S."/>
            <person name="Wang J."/>
            <person name="Du Y."/>
            <person name="Li S."/>
        </authorList>
    </citation>
    <scope>NUCLEOTIDE SEQUENCE [LARGE SCALE GENOMIC DNA]</scope>
    <source>
        <strain evidence="6">cv. 9930</strain>
    </source>
</reference>
<dbReference type="InterPro" id="IPR039777">
    <property type="entry name" value="IFRD"/>
</dbReference>
<dbReference type="Pfam" id="PF05004">
    <property type="entry name" value="IFRD"/>
    <property type="match status" value="1"/>
</dbReference>
<reference evidence="5 6" key="2">
    <citation type="journal article" date="2009" name="PLoS ONE">
        <title>An integrated genetic and cytogenetic map of the cucumber genome.</title>
        <authorList>
            <person name="Ren Y."/>
            <person name="Zhang Z."/>
            <person name="Liu J."/>
            <person name="Staub J.E."/>
            <person name="Han Y."/>
            <person name="Cheng Z."/>
            <person name="Li X."/>
            <person name="Lu J."/>
            <person name="Miao H."/>
            <person name="Kang H."/>
            <person name="Xie B."/>
            <person name="Gu X."/>
            <person name="Wang X."/>
            <person name="Du Y."/>
            <person name="Jin W."/>
            <person name="Huang S."/>
        </authorList>
    </citation>
    <scope>NUCLEOTIDE SEQUENCE [LARGE SCALE GENOMIC DNA]</scope>
    <source>
        <strain evidence="6">cv. 9930</strain>
    </source>
</reference>
<evidence type="ECO:0000256" key="1">
    <source>
        <dbReference type="ARBA" id="ARBA00008828"/>
    </source>
</evidence>
<evidence type="ECO:0000256" key="2">
    <source>
        <dbReference type="SAM" id="MobiDB-lite"/>
    </source>
</evidence>
<dbReference type="OrthoDB" id="686784at2759"/>
<dbReference type="PANTHER" id="PTHR12354:SF1">
    <property type="entry name" value="INTERFERON-RELATED DEVELOPMENTAL REGULATOR 1"/>
    <property type="match status" value="1"/>
</dbReference>
<dbReference type="EMBL" id="CM002925">
    <property type="protein sequence ID" value="KGN55269.1"/>
    <property type="molecule type" value="Genomic_DNA"/>
</dbReference>
<dbReference type="Gramene" id="KGN55269">
    <property type="protein sequence ID" value="KGN55269"/>
    <property type="gene ID" value="Csa_4G642500"/>
</dbReference>
<sequence>MGRRKTQRKNSPTVDSDDDSSVSSSSTMRSDRMSVVGIEDFHFDKDTLLDQALDALYEKRGSTREKALASIVENLGNNLQYQFVEKKFATLLHQCLNCIKKGSSKEISLASHVIGLLALTVGEGDNAREILSESIPSISQALKSGSESSKISLLECLAIITFVGGNDIEEIERSLQLMWQVVIPKLGQNVVAVRQSAAIITAMVSSWSFVLTTMDGLKLNSKDWQESISFLSSLLDKDDRAVRIAAGEALALIFEIGILEKFSAETKGSTDGSTLEGSKPREWFIHIQGLKGKILNQVKNLSMEAGGKGSAKKDLNSQRNTFRDILEFFEYGYCPETSMKIGGDLLQTSTWTQLIQLNFVKHFLGGGFVKHMQENEFLHDVFGFTPKKKFPLDSEHRISTAEKRMFKSPNSIVNKARTQHLNKQRMLVEGRNIGHYAVNVGE</sequence>
<dbReference type="SUPFAM" id="SSF48371">
    <property type="entry name" value="ARM repeat"/>
    <property type="match status" value="1"/>
</dbReference>
<keyword evidence="6" id="KW-1185">Reference proteome</keyword>
<evidence type="ECO:0000259" key="3">
    <source>
        <dbReference type="Pfam" id="PF04836"/>
    </source>
</evidence>
<organism evidence="5 6">
    <name type="scientific">Cucumis sativus</name>
    <name type="common">Cucumber</name>
    <dbReference type="NCBI Taxonomy" id="3659"/>
    <lineage>
        <taxon>Eukaryota</taxon>
        <taxon>Viridiplantae</taxon>
        <taxon>Streptophyta</taxon>
        <taxon>Embryophyta</taxon>
        <taxon>Tracheophyta</taxon>
        <taxon>Spermatophyta</taxon>
        <taxon>Magnoliopsida</taxon>
        <taxon>eudicotyledons</taxon>
        <taxon>Gunneridae</taxon>
        <taxon>Pentapetalae</taxon>
        <taxon>rosids</taxon>
        <taxon>fabids</taxon>
        <taxon>Cucurbitales</taxon>
        <taxon>Cucurbitaceae</taxon>
        <taxon>Benincaseae</taxon>
        <taxon>Cucumis</taxon>
    </lineage>
</organism>
<evidence type="ECO:0000313" key="5">
    <source>
        <dbReference type="EMBL" id="KGN55269.1"/>
    </source>
</evidence>
<protein>
    <recommendedName>
        <fullName evidence="7">Interferon-related developmental regulator N-terminal domain-containing protein</fullName>
    </recommendedName>
</protein>
<feature type="domain" description="Interferon-related developmental regulator C-terminal" evidence="3">
    <location>
        <begin position="375"/>
        <end position="427"/>
    </location>
</feature>
<feature type="compositionally biased region" description="Low complexity" evidence="2">
    <location>
        <begin position="21"/>
        <end position="30"/>
    </location>
</feature>
<dbReference type="PANTHER" id="PTHR12354">
    <property type="entry name" value="INTERFERON-RELATED DEVELOPMENTAL REGULATOR"/>
    <property type="match status" value="1"/>
</dbReference>
<gene>
    <name evidence="5" type="ORF">Csa_4G642500</name>
</gene>
<evidence type="ECO:0008006" key="7">
    <source>
        <dbReference type="Google" id="ProtNLM"/>
    </source>
</evidence>
<dbReference type="InterPro" id="IPR011989">
    <property type="entry name" value="ARM-like"/>
</dbReference>
<accession>A0A0A0L2K4</accession>
<dbReference type="InterPro" id="IPR006921">
    <property type="entry name" value="Interferon-rel_develop_reg_C"/>
</dbReference>
<reference evidence="5 6" key="4">
    <citation type="journal article" date="2011" name="BMC Genomics">
        <title>RNA-Seq improves annotation of protein-coding genes in the cucumber genome.</title>
        <authorList>
            <person name="Li Z."/>
            <person name="Zhang Z."/>
            <person name="Yan P."/>
            <person name="Huang S."/>
            <person name="Fei Z."/>
            <person name="Lin K."/>
        </authorList>
    </citation>
    <scope>NUCLEOTIDE SEQUENCE [LARGE SCALE GENOMIC DNA]</scope>
    <source>
        <strain evidence="6">cv. 9930</strain>
    </source>
</reference>
<dbReference type="STRING" id="3659.A0A0A0L2K4"/>
<evidence type="ECO:0000259" key="4">
    <source>
        <dbReference type="Pfam" id="PF05004"/>
    </source>
</evidence>